<evidence type="ECO:0000313" key="6">
    <source>
        <dbReference type="Proteomes" id="UP000245655"/>
    </source>
</evidence>
<organism evidence="5 6">
    <name type="scientific">Psychrobacter immobilis</name>
    <dbReference type="NCBI Taxonomy" id="498"/>
    <lineage>
        <taxon>Bacteria</taxon>
        <taxon>Pseudomonadati</taxon>
        <taxon>Pseudomonadota</taxon>
        <taxon>Gammaproteobacteria</taxon>
        <taxon>Moraxellales</taxon>
        <taxon>Moraxellaceae</taxon>
        <taxon>Psychrobacter</taxon>
    </lineage>
</organism>
<keyword evidence="3" id="KW-0732">Signal</keyword>
<dbReference type="SUPFAM" id="SSF69304">
    <property type="entry name" value="Tricorn protease N-terminal domain"/>
    <property type="match status" value="1"/>
</dbReference>
<dbReference type="InterPro" id="IPR011659">
    <property type="entry name" value="WD40"/>
</dbReference>
<keyword evidence="6" id="KW-1185">Reference proteome</keyword>
<dbReference type="Gene3D" id="3.40.50.10070">
    <property type="entry name" value="TolB, N-terminal domain"/>
    <property type="match status" value="1"/>
</dbReference>
<feature type="region of interest" description="Disordered" evidence="2">
    <location>
        <begin position="411"/>
        <end position="433"/>
    </location>
</feature>
<reference evidence="5 6" key="1">
    <citation type="submission" date="2018-05" db="EMBL/GenBank/DDBJ databases">
        <title>Genomic Encyclopedia of Type Strains, Phase IV (KMG-IV): sequencing the most valuable type-strain genomes for metagenomic binning, comparative biology and taxonomic classification.</title>
        <authorList>
            <person name="Goeker M."/>
        </authorList>
    </citation>
    <scope>NUCLEOTIDE SEQUENCE [LARGE SCALE GENOMIC DNA]</scope>
    <source>
        <strain evidence="5 6">DSM 7229</strain>
    </source>
</reference>
<feature type="domain" description="TolB N-terminal" evidence="4">
    <location>
        <begin position="43"/>
        <end position="128"/>
    </location>
</feature>
<dbReference type="PANTHER" id="PTHR36842:SF1">
    <property type="entry name" value="PROTEIN TOLB"/>
    <property type="match status" value="1"/>
</dbReference>
<dbReference type="RefSeq" id="WP_109591351.1">
    <property type="nucleotide sequence ID" value="NZ_CAJGZY010000008.1"/>
</dbReference>
<evidence type="ECO:0000259" key="4">
    <source>
        <dbReference type="Pfam" id="PF04052"/>
    </source>
</evidence>
<feature type="signal peptide" evidence="3">
    <location>
        <begin position="1"/>
        <end position="28"/>
    </location>
</feature>
<dbReference type="InterPro" id="IPR007195">
    <property type="entry name" value="TolB_N"/>
</dbReference>
<dbReference type="Pfam" id="PF07676">
    <property type="entry name" value="PD40"/>
    <property type="match status" value="5"/>
</dbReference>
<dbReference type="GeneID" id="60255365"/>
<dbReference type="GO" id="GO:0042597">
    <property type="term" value="C:periplasmic space"/>
    <property type="evidence" value="ECO:0007669"/>
    <property type="project" value="InterPro"/>
</dbReference>
<sequence length="433" mass="46032">MKLSTHSILRATSSLLLITPLLSVPAYAAESMVLDMTVTAPRQQNQVAFVPFAGDSVLSPIILNDLSKTELKVTSKDLPQQPRSSSELAGTLPVWQSMGIPYLVVGSTRSNRGKIVTDYEVIDVKSGRVIEGKQSLTADNNKESMRYAGHVIADKVYELITGTPGDFSGRIAYIEETGTGKEKVSRLKVMDADGENAKTITEVTGSIFSPTWSPDGNRIAYSVQRDKSYPVIYVQSVSGGGATPLTPFPGSNLSPSFSPDGSKILFSSSFEGSADIYEMSASGGQPRRLINWPSSEVQPSYAPDGKSFVFVSDKTGFNKPQIYRYEFGSGRTTKVSSSGYATSPQFSNDGSQIAFLSGRSAAIMNSGGAVTTNLGNTGIDEAPSFSPNGKRVVYASKQGGKGVLTIKSLNGGESFGKSGQGTIRSPVWSSSPK</sequence>
<name>A0A2V2A0B8_PSYIM</name>
<gene>
    <name evidence="5" type="ORF">C8D84_10862</name>
</gene>
<dbReference type="Gene3D" id="2.120.10.30">
    <property type="entry name" value="TolB, C-terminal domain"/>
    <property type="match status" value="1"/>
</dbReference>
<dbReference type="GO" id="GO:0015031">
    <property type="term" value="P:protein transport"/>
    <property type="evidence" value="ECO:0007669"/>
    <property type="project" value="InterPro"/>
</dbReference>
<comment type="similarity">
    <text evidence="1">Belongs to the TolB family.</text>
</comment>
<dbReference type="PANTHER" id="PTHR36842">
    <property type="entry name" value="PROTEIN TOLB HOMOLOG"/>
    <property type="match status" value="1"/>
</dbReference>
<evidence type="ECO:0000256" key="3">
    <source>
        <dbReference type="SAM" id="SignalP"/>
    </source>
</evidence>
<dbReference type="Pfam" id="PF04052">
    <property type="entry name" value="TolB_N"/>
    <property type="match status" value="1"/>
</dbReference>
<proteinExistence type="inferred from homology"/>
<evidence type="ECO:0000256" key="2">
    <source>
        <dbReference type="SAM" id="MobiDB-lite"/>
    </source>
</evidence>
<feature type="chain" id="PRO_5015950075" evidence="3">
    <location>
        <begin position="29"/>
        <end position="433"/>
    </location>
</feature>
<evidence type="ECO:0000313" key="5">
    <source>
        <dbReference type="EMBL" id="PWK11422.1"/>
    </source>
</evidence>
<comment type="caution">
    <text evidence="5">The sequence shown here is derived from an EMBL/GenBank/DDBJ whole genome shotgun (WGS) entry which is preliminary data.</text>
</comment>
<dbReference type="SUPFAM" id="SSF52964">
    <property type="entry name" value="TolB, N-terminal domain"/>
    <property type="match status" value="1"/>
</dbReference>
<dbReference type="EMBL" id="QGGM01000008">
    <property type="protein sequence ID" value="PWK11422.1"/>
    <property type="molecule type" value="Genomic_DNA"/>
</dbReference>
<dbReference type="InterPro" id="IPR011042">
    <property type="entry name" value="6-blade_b-propeller_TolB-like"/>
</dbReference>
<evidence type="ECO:0000256" key="1">
    <source>
        <dbReference type="ARBA" id="ARBA00009820"/>
    </source>
</evidence>
<dbReference type="Proteomes" id="UP000245655">
    <property type="component" value="Unassembled WGS sequence"/>
</dbReference>
<feature type="compositionally biased region" description="Polar residues" evidence="2">
    <location>
        <begin position="420"/>
        <end position="433"/>
    </location>
</feature>
<protein>
    <submittedName>
        <fullName evidence="5">TolB protein</fullName>
    </submittedName>
</protein>
<accession>A0A2V2A0B8</accession>
<dbReference type="AlphaFoldDB" id="A0A2V2A0B8"/>